<proteinExistence type="predicted"/>
<dbReference type="EMBL" id="ML209448">
    <property type="protein sequence ID" value="TFK58322.1"/>
    <property type="molecule type" value="Genomic_DNA"/>
</dbReference>
<evidence type="ECO:0000313" key="2">
    <source>
        <dbReference type="Proteomes" id="UP000308600"/>
    </source>
</evidence>
<evidence type="ECO:0000313" key="1">
    <source>
        <dbReference type="EMBL" id="TFK58322.1"/>
    </source>
</evidence>
<accession>A0ACD2ZY15</accession>
<dbReference type="Proteomes" id="UP000308600">
    <property type="component" value="Unassembled WGS sequence"/>
</dbReference>
<protein>
    <submittedName>
        <fullName evidence="1">Uncharacterized protein</fullName>
    </submittedName>
</protein>
<name>A0ACD2ZY15_9AGAR</name>
<reference evidence="1 2" key="1">
    <citation type="journal article" date="2019" name="Nat. Ecol. Evol.">
        <title>Megaphylogeny resolves global patterns of mushroom evolution.</title>
        <authorList>
            <person name="Varga T."/>
            <person name="Krizsan K."/>
            <person name="Foldi C."/>
            <person name="Dima B."/>
            <person name="Sanchez-Garcia M."/>
            <person name="Sanchez-Ramirez S."/>
            <person name="Szollosi G.J."/>
            <person name="Szarkandi J.G."/>
            <person name="Papp V."/>
            <person name="Albert L."/>
            <person name="Andreopoulos W."/>
            <person name="Angelini C."/>
            <person name="Antonin V."/>
            <person name="Barry K.W."/>
            <person name="Bougher N.L."/>
            <person name="Buchanan P."/>
            <person name="Buyck B."/>
            <person name="Bense V."/>
            <person name="Catcheside P."/>
            <person name="Chovatia M."/>
            <person name="Cooper J."/>
            <person name="Damon W."/>
            <person name="Desjardin D."/>
            <person name="Finy P."/>
            <person name="Geml J."/>
            <person name="Haridas S."/>
            <person name="Hughes K."/>
            <person name="Justo A."/>
            <person name="Karasinski D."/>
            <person name="Kautmanova I."/>
            <person name="Kiss B."/>
            <person name="Kocsube S."/>
            <person name="Kotiranta H."/>
            <person name="LaButti K.M."/>
            <person name="Lechner B.E."/>
            <person name="Liimatainen K."/>
            <person name="Lipzen A."/>
            <person name="Lukacs Z."/>
            <person name="Mihaltcheva S."/>
            <person name="Morgado L.N."/>
            <person name="Niskanen T."/>
            <person name="Noordeloos M.E."/>
            <person name="Ohm R.A."/>
            <person name="Ortiz-Santana B."/>
            <person name="Ovrebo C."/>
            <person name="Racz N."/>
            <person name="Riley R."/>
            <person name="Savchenko A."/>
            <person name="Shiryaev A."/>
            <person name="Soop K."/>
            <person name="Spirin V."/>
            <person name="Szebenyi C."/>
            <person name="Tomsovsky M."/>
            <person name="Tulloss R.E."/>
            <person name="Uehling J."/>
            <person name="Grigoriev I.V."/>
            <person name="Vagvolgyi C."/>
            <person name="Papp T."/>
            <person name="Martin F.M."/>
            <person name="Miettinen O."/>
            <person name="Hibbett D.S."/>
            <person name="Nagy L.G."/>
        </authorList>
    </citation>
    <scope>NUCLEOTIDE SEQUENCE [LARGE SCALE GENOMIC DNA]</scope>
    <source>
        <strain evidence="1 2">NL-1719</strain>
    </source>
</reference>
<gene>
    <name evidence="1" type="ORF">BDN72DRAFT_906850</name>
</gene>
<organism evidence="1 2">
    <name type="scientific">Pluteus cervinus</name>
    <dbReference type="NCBI Taxonomy" id="181527"/>
    <lineage>
        <taxon>Eukaryota</taxon>
        <taxon>Fungi</taxon>
        <taxon>Dikarya</taxon>
        <taxon>Basidiomycota</taxon>
        <taxon>Agaricomycotina</taxon>
        <taxon>Agaricomycetes</taxon>
        <taxon>Agaricomycetidae</taxon>
        <taxon>Agaricales</taxon>
        <taxon>Pluteineae</taxon>
        <taxon>Pluteaceae</taxon>
        <taxon>Pluteus</taxon>
    </lineage>
</organism>
<keyword evidence="2" id="KW-1185">Reference proteome</keyword>
<sequence length="165" mass="18204">MSWDKLYFPDIPDDFVDEENTIIFPDLPAGHSDMTSPTKRHRQVEPGLTRKRRKAPSHDNESIGSSNYLEGSFGFSTGSGHGLSTTPDALGSGDDRNASGGFDPGIDHVEESFGGQPEREIADQPIDWILFTEAVEDGICGFYQLTQDVFIVQGWDLGFHRPTSI</sequence>